<dbReference type="GO" id="GO:1990189">
    <property type="term" value="F:protein N-terminal-serine acetyltransferase activity"/>
    <property type="evidence" value="ECO:0007669"/>
    <property type="project" value="TreeGrafter"/>
</dbReference>
<dbReference type="AlphaFoldDB" id="A0A151GMA5"/>
<dbReference type="InterPro" id="IPR016181">
    <property type="entry name" value="Acyl_CoA_acyltransferase"/>
</dbReference>
<feature type="region of interest" description="Disordered" evidence="1">
    <location>
        <begin position="174"/>
        <end position="197"/>
    </location>
</feature>
<organism evidence="3 4">
    <name type="scientific">Drechmeria coniospora</name>
    <name type="common">Nematophagous fungus</name>
    <name type="synonym">Meria coniospora</name>
    <dbReference type="NCBI Taxonomy" id="98403"/>
    <lineage>
        <taxon>Eukaryota</taxon>
        <taxon>Fungi</taxon>
        <taxon>Dikarya</taxon>
        <taxon>Ascomycota</taxon>
        <taxon>Pezizomycotina</taxon>
        <taxon>Sordariomycetes</taxon>
        <taxon>Hypocreomycetidae</taxon>
        <taxon>Hypocreales</taxon>
        <taxon>Ophiocordycipitaceae</taxon>
        <taxon>Drechmeria</taxon>
    </lineage>
</organism>
<feature type="domain" description="N-acetyltransferase" evidence="2">
    <location>
        <begin position="32"/>
        <end position="192"/>
    </location>
</feature>
<evidence type="ECO:0000313" key="3">
    <source>
        <dbReference type="EMBL" id="KYK58122.1"/>
    </source>
</evidence>
<reference evidence="3 4" key="1">
    <citation type="journal article" date="2016" name="Sci. Rep.">
        <title>Insights into Adaptations to a Near-Obligate Nematode Endoparasitic Lifestyle from the Finished Genome of Drechmeria coniospora.</title>
        <authorList>
            <person name="Zhang L."/>
            <person name="Zhou Z."/>
            <person name="Guo Q."/>
            <person name="Fokkens L."/>
            <person name="Miskei M."/>
            <person name="Pocsi I."/>
            <person name="Zhang W."/>
            <person name="Chen M."/>
            <person name="Wang L."/>
            <person name="Sun Y."/>
            <person name="Donzelli B.G."/>
            <person name="Gibson D.M."/>
            <person name="Nelson D.R."/>
            <person name="Luo J.G."/>
            <person name="Rep M."/>
            <person name="Liu H."/>
            <person name="Yang S."/>
            <person name="Wang J."/>
            <person name="Krasnoff S.B."/>
            <person name="Xu Y."/>
            <person name="Molnar I."/>
            <person name="Lin M."/>
        </authorList>
    </citation>
    <scope>NUCLEOTIDE SEQUENCE [LARGE SCALE GENOMIC DNA]</scope>
    <source>
        <strain evidence="3 4">ARSEF 6962</strain>
    </source>
</reference>
<dbReference type="InterPro" id="IPR051908">
    <property type="entry name" value="Ribosomal_N-acetyltransferase"/>
</dbReference>
<accession>A0A151GMA5</accession>
<dbReference type="RefSeq" id="XP_040657474.1">
    <property type="nucleotide sequence ID" value="XM_040802441.1"/>
</dbReference>
<dbReference type="STRING" id="98403.A0A151GMA5"/>
<dbReference type="GeneID" id="63717778"/>
<gene>
    <name evidence="3" type="ORF">DCS_05135</name>
</gene>
<dbReference type="InParanoid" id="A0A151GMA5"/>
<dbReference type="GO" id="GO:0008999">
    <property type="term" value="F:protein-N-terminal-alanine acetyltransferase activity"/>
    <property type="evidence" value="ECO:0007669"/>
    <property type="project" value="TreeGrafter"/>
</dbReference>
<dbReference type="Gene3D" id="3.40.630.30">
    <property type="match status" value="1"/>
</dbReference>
<dbReference type="EMBL" id="LAYC01000002">
    <property type="protein sequence ID" value="KYK58122.1"/>
    <property type="molecule type" value="Genomic_DNA"/>
</dbReference>
<dbReference type="PROSITE" id="PS51186">
    <property type="entry name" value="GNAT"/>
    <property type="match status" value="1"/>
</dbReference>
<dbReference type="SUPFAM" id="SSF55729">
    <property type="entry name" value="Acyl-CoA N-acyltransferases (Nat)"/>
    <property type="match status" value="1"/>
</dbReference>
<keyword evidence="3" id="KW-0808">Transferase</keyword>
<dbReference type="Pfam" id="PF13302">
    <property type="entry name" value="Acetyltransf_3"/>
    <property type="match status" value="1"/>
</dbReference>
<evidence type="ECO:0000259" key="2">
    <source>
        <dbReference type="PROSITE" id="PS51186"/>
    </source>
</evidence>
<comment type="caution">
    <text evidence="3">The sequence shown here is derived from an EMBL/GenBank/DDBJ whole genome shotgun (WGS) entry which is preliminary data.</text>
</comment>
<dbReference type="Proteomes" id="UP000076580">
    <property type="component" value="Chromosome 02"/>
</dbReference>
<dbReference type="InterPro" id="IPR000182">
    <property type="entry name" value="GNAT_dom"/>
</dbReference>
<dbReference type="PANTHER" id="PTHR43441">
    <property type="entry name" value="RIBOSOMAL-PROTEIN-SERINE ACETYLTRANSFERASE"/>
    <property type="match status" value="1"/>
</dbReference>
<sequence>MPSTAGSRMNQSGNGETANIARPAEELVDDKLTLRRWRADDADSLYAAASSSLAELGRWMPWAAKGYSKDDADRFLRFTTGAWDADEEYDYAIVDDGRVSGSCGLIRRIGPDALEIGYWLAADATGRGLATRAASLLVDAAFLLPVDRVQIRHDRRNVRSEAIPRRLGFRCLGQQASPAPPETDIVWQLDRPRKQAA</sequence>
<dbReference type="PANTHER" id="PTHR43441:SF3">
    <property type="entry name" value="ACETYLTRANSFERASE"/>
    <property type="match status" value="1"/>
</dbReference>
<dbReference type="GO" id="GO:0005737">
    <property type="term" value="C:cytoplasm"/>
    <property type="evidence" value="ECO:0007669"/>
    <property type="project" value="TreeGrafter"/>
</dbReference>
<name>A0A151GMA5_DRECN</name>
<evidence type="ECO:0000313" key="4">
    <source>
        <dbReference type="Proteomes" id="UP000076580"/>
    </source>
</evidence>
<feature type="compositionally biased region" description="Polar residues" evidence="1">
    <location>
        <begin position="1"/>
        <end position="17"/>
    </location>
</feature>
<proteinExistence type="predicted"/>
<dbReference type="OrthoDB" id="630895at2759"/>
<evidence type="ECO:0000256" key="1">
    <source>
        <dbReference type="SAM" id="MobiDB-lite"/>
    </source>
</evidence>
<feature type="region of interest" description="Disordered" evidence="1">
    <location>
        <begin position="1"/>
        <end position="22"/>
    </location>
</feature>
<keyword evidence="4" id="KW-1185">Reference proteome</keyword>
<protein>
    <submittedName>
        <fullName evidence="3">Acetyltransferase</fullName>
    </submittedName>
</protein>